<name>A0ABY4HWV7_CHIFI</name>
<dbReference type="Pfam" id="PF13595">
    <property type="entry name" value="DUF4138"/>
    <property type="match status" value="1"/>
</dbReference>
<proteinExistence type="predicted"/>
<evidence type="ECO:0000313" key="1">
    <source>
        <dbReference type="EMBL" id="UPK68022.1"/>
    </source>
</evidence>
<accession>A0ABY4HWV7</accession>
<dbReference type="EMBL" id="CP095855">
    <property type="protein sequence ID" value="UPK68022.1"/>
    <property type="molecule type" value="Genomic_DNA"/>
</dbReference>
<organism evidence="1 2">
    <name type="scientific">Chitinophaga filiformis</name>
    <name type="common">Myxococcus filiformis</name>
    <name type="synonym">Flexibacter filiformis</name>
    <dbReference type="NCBI Taxonomy" id="104663"/>
    <lineage>
        <taxon>Bacteria</taxon>
        <taxon>Pseudomonadati</taxon>
        <taxon>Bacteroidota</taxon>
        <taxon>Chitinophagia</taxon>
        <taxon>Chitinophagales</taxon>
        <taxon>Chitinophagaceae</taxon>
        <taxon>Chitinophaga</taxon>
    </lineage>
</organism>
<keyword evidence="2" id="KW-1185">Reference proteome</keyword>
<dbReference type="RefSeq" id="WP_247810363.1">
    <property type="nucleotide sequence ID" value="NZ_CP095855.1"/>
</dbReference>
<gene>
    <name evidence="1" type="ORF">MYF79_24010</name>
</gene>
<protein>
    <submittedName>
        <fullName evidence="1">Conjugative transposon protein TraN</fullName>
    </submittedName>
</protein>
<evidence type="ECO:0000313" key="2">
    <source>
        <dbReference type="Proteomes" id="UP000830198"/>
    </source>
</evidence>
<dbReference type="Proteomes" id="UP000830198">
    <property type="component" value="Chromosome"/>
</dbReference>
<sequence length="311" mass="34124">MYTVFQKAPALIVLLLLILLTGRGQSTDRPTPLREYHLEVSTGNTTVLIFPAGIKAIDRGRNTLLAKPVAGIDNILKVKAASDTLIPTSLHVFTADARVYTFQVSYNASPAQPTWDFSQTAPSSSGPLQFSEGALTAPAIAAICAQLSQSGCNVHRPRSKTIGRTHLQFGGSYLYQGVLFLQLELHNHSAIPYPLHFCRAMVRDRRKGKRTSVMEVEKQLLQQSHLHMQAVDAGSNNTIVLAFPQFTIADSKKLVIEVFEGQGDRHLVLPLKGKHLLRSKPLPSALPFLHPGSLQQQSSIQSLKRDSYGTD</sequence>
<reference evidence="1 2" key="1">
    <citation type="submission" date="2022-04" db="EMBL/GenBank/DDBJ databases">
        <title>The arsenic-methylating capacity of Chitinophaga filiformis YT5 during chitin decomposition.</title>
        <authorList>
            <person name="Chen G."/>
            <person name="Liang Y."/>
        </authorList>
    </citation>
    <scope>NUCLEOTIDE SEQUENCE [LARGE SCALE GENOMIC DNA]</scope>
    <source>
        <strain evidence="1 2">YT5</strain>
    </source>
</reference>
<dbReference type="InterPro" id="IPR022298">
    <property type="entry name" value="Conjug_transposon_TraN"/>
</dbReference>